<protein>
    <submittedName>
        <fullName evidence="2">Uncharacterized protein</fullName>
    </submittedName>
</protein>
<comment type="caution">
    <text evidence="2">The sequence shown here is derived from an EMBL/GenBank/DDBJ whole genome shotgun (WGS) entry which is preliminary data.</text>
</comment>
<dbReference type="AlphaFoldDB" id="A0AAN6T2V8"/>
<evidence type="ECO:0000313" key="3">
    <source>
        <dbReference type="Proteomes" id="UP001305647"/>
    </source>
</evidence>
<dbReference type="Proteomes" id="UP001305647">
    <property type="component" value="Unassembled WGS sequence"/>
</dbReference>
<organism evidence="2 3">
    <name type="scientific">Parathielavia hyrcaniae</name>
    <dbReference type="NCBI Taxonomy" id="113614"/>
    <lineage>
        <taxon>Eukaryota</taxon>
        <taxon>Fungi</taxon>
        <taxon>Dikarya</taxon>
        <taxon>Ascomycota</taxon>
        <taxon>Pezizomycotina</taxon>
        <taxon>Sordariomycetes</taxon>
        <taxon>Sordariomycetidae</taxon>
        <taxon>Sordariales</taxon>
        <taxon>Chaetomiaceae</taxon>
        <taxon>Parathielavia</taxon>
    </lineage>
</organism>
<reference evidence="2" key="1">
    <citation type="journal article" date="2023" name="Mol. Phylogenet. Evol.">
        <title>Genome-scale phylogeny and comparative genomics of the fungal order Sordariales.</title>
        <authorList>
            <person name="Hensen N."/>
            <person name="Bonometti L."/>
            <person name="Westerberg I."/>
            <person name="Brannstrom I.O."/>
            <person name="Guillou S."/>
            <person name="Cros-Aarteil S."/>
            <person name="Calhoun S."/>
            <person name="Haridas S."/>
            <person name="Kuo A."/>
            <person name="Mondo S."/>
            <person name="Pangilinan J."/>
            <person name="Riley R."/>
            <person name="LaButti K."/>
            <person name="Andreopoulos B."/>
            <person name="Lipzen A."/>
            <person name="Chen C."/>
            <person name="Yan M."/>
            <person name="Daum C."/>
            <person name="Ng V."/>
            <person name="Clum A."/>
            <person name="Steindorff A."/>
            <person name="Ohm R.A."/>
            <person name="Martin F."/>
            <person name="Silar P."/>
            <person name="Natvig D.O."/>
            <person name="Lalanne C."/>
            <person name="Gautier V."/>
            <person name="Ament-Velasquez S.L."/>
            <person name="Kruys A."/>
            <person name="Hutchinson M.I."/>
            <person name="Powell A.J."/>
            <person name="Barry K."/>
            <person name="Miller A.N."/>
            <person name="Grigoriev I.V."/>
            <person name="Debuchy R."/>
            <person name="Gladieux P."/>
            <person name="Hiltunen Thoren M."/>
            <person name="Johannesson H."/>
        </authorList>
    </citation>
    <scope>NUCLEOTIDE SEQUENCE</scope>
    <source>
        <strain evidence="2">CBS 757.83</strain>
    </source>
</reference>
<proteinExistence type="predicted"/>
<evidence type="ECO:0000256" key="1">
    <source>
        <dbReference type="SAM" id="MobiDB-lite"/>
    </source>
</evidence>
<keyword evidence="3" id="KW-1185">Reference proteome</keyword>
<gene>
    <name evidence="2" type="ORF">N658DRAFT_566219</name>
</gene>
<evidence type="ECO:0000313" key="2">
    <source>
        <dbReference type="EMBL" id="KAK4102074.1"/>
    </source>
</evidence>
<reference evidence="2" key="2">
    <citation type="submission" date="2023-05" db="EMBL/GenBank/DDBJ databases">
        <authorList>
            <consortium name="Lawrence Berkeley National Laboratory"/>
            <person name="Steindorff A."/>
            <person name="Hensen N."/>
            <person name="Bonometti L."/>
            <person name="Westerberg I."/>
            <person name="Brannstrom I.O."/>
            <person name="Guillou S."/>
            <person name="Cros-Aarteil S."/>
            <person name="Calhoun S."/>
            <person name="Haridas S."/>
            <person name="Kuo A."/>
            <person name="Mondo S."/>
            <person name="Pangilinan J."/>
            <person name="Riley R."/>
            <person name="Labutti K."/>
            <person name="Andreopoulos B."/>
            <person name="Lipzen A."/>
            <person name="Chen C."/>
            <person name="Yanf M."/>
            <person name="Daum C."/>
            <person name="Ng V."/>
            <person name="Clum A."/>
            <person name="Ohm R."/>
            <person name="Martin F."/>
            <person name="Silar P."/>
            <person name="Natvig D."/>
            <person name="Lalanne C."/>
            <person name="Gautier V."/>
            <person name="Ament-Velasquez S.L."/>
            <person name="Kruys A."/>
            <person name="Hutchinson M.I."/>
            <person name="Powell A.J."/>
            <person name="Barry K."/>
            <person name="Miller A.N."/>
            <person name="Grigoriev I.V."/>
            <person name="Debuchy R."/>
            <person name="Gladieux P."/>
            <person name="Thoren M.H."/>
            <person name="Johannesson H."/>
        </authorList>
    </citation>
    <scope>NUCLEOTIDE SEQUENCE</scope>
    <source>
        <strain evidence="2">CBS 757.83</strain>
    </source>
</reference>
<dbReference type="EMBL" id="MU863632">
    <property type="protein sequence ID" value="KAK4102074.1"/>
    <property type="molecule type" value="Genomic_DNA"/>
</dbReference>
<name>A0AAN6T2V8_9PEZI</name>
<accession>A0AAN6T2V8</accession>
<feature type="region of interest" description="Disordered" evidence="1">
    <location>
        <begin position="1"/>
        <end position="27"/>
    </location>
</feature>
<sequence>MHRQPTPGAPSAGTPKSHHHHHQGFTPGAKVARFAKRSNVAWPYAPRLVPGQQFQSFPIRFFLSERHAFSWSHAKYLSDYEHPLTDKILHHYAQEKRTKPLWCYVQGSATHDGSKVVVRNTSERVVRAALFQALNGMGYDSLGKSLDGTKLDLCGTIRILVMEPKATLKIEFERLREYLGKLVTNAMPRLQGVAAPKRSRGP</sequence>